<feature type="transmembrane region" description="Helical" evidence="7">
    <location>
        <begin position="258"/>
        <end position="275"/>
    </location>
</feature>
<keyword evidence="7" id="KW-0812">Transmembrane</keyword>
<dbReference type="PANTHER" id="PTHR35008">
    <property type="entry name" value="BLL4482 PROTEIN-RELATED"/>
    <property type="match status" value="1"/>
</dbReference>
<protein>
    <submittedName>
        <fullName evidence="9">Cytochrome c</fullName>
    </submittedName>
</protein>
<keyword evidence="1" id="KW-0813">Transport</keyword>
<evidence type="ECO:0000256" key="5">
    <source>
        <dbReference type="ARBA" id="ARBA00023004"/>
    </source>
</evidence>
<dbReference type="Proteomes" id="UP001060261">
    <property type="component" value="Chromosome"/>
</dbReference>
<proteinExistence type="predicted"/>
<evidence type="ECO:0000256" key="4">
    <source>
        <dbReference type="ARBA" id="ARBA00022982"/>
    </source>
</evidence>
<feature type="transmembrane region" description="Helical" evidence="7">
    <location>
        <begin position="217"/>
        <end position="238"/>
    </location>
</feature>
<keyword evidence="10" id="KW-1185">Reference proteome</keyword>
<dbReference type="PROSITE" id="PS51007">
    <property type="entry name" value="CYTC"/>
    <property type="match status" value="1"/>
</dbReference>
<feature type="transmembrane region" description="Helical" evidence="7">
    <location>
        <begin position="6"/>
        <end position="27"/>
    </location>
</feature>
<feature type="transmembrane region" description="Helical" evidence="7">
    <location>
        <begin position="175"/>
        <end position="196"/>
    </location>
</feature>
<name>A0ABY5YIE1_9DEIO</name>
<dbReference type="InterPro" id="IPR008168">
    <property type="entry name" value="Cyt_C_IC"/>
</dbReference>
<keyword evidence="5 6" id="KW-0408">Iron</keyword>
<evidence type="ECO:0000313" key="10">
    <source>
        <dbReference type="Proteomes" id="UP001060261"/>
    </source>
</evidence>
<organism evidence="9 10">
    <name type="scientific">Deinococcus rubellus</name>
    <dbReference type="NCBI Taxonomy" id="1889240"/>
    <lineage>
        <taxon>Bacteria</taxon>
        <taxon>Thermotogati</taxon>
        <taxon>Deinococcota</taxon>
        <taxon>Deinococci</taxon>
        <taxon>Deinococcales</taxon>
        <taxon>Deinococcaceae</taxon>
        <taxon>Deinococcus</taxon>
    </lineage>
</organism>
<dbReference type="Pfam" id="PF13442">
    <property type="entry name" value="Cytochrome_CBB3"/>
    <property type="match status" value="1"/>
</dbReference>
<accession>A0ABY5YIE1</accession>
<evidence type="ECO:0000313" key="9">
    <source>
        <dbReference type="EMBL" id="UWX64585.1"/>
    </source>
</evidence>
<evidence type="ECO:0000256" key="2">
    <source>
        <dbReference type="ARBA" id="ARBA00022617"/>
    </source>
</evidence>
<keyword evidence="4" id="KW-0249">Electron transport</keyword>
<dbReference type="InterPro" id="IPR051459">
    <property type="entry name" value="Cytochrome_c-type_DH"/>
</dbReference>
<reference evidence="9" key="1">
    <citation type="submission" date="2022-09" db="EMBL/GenBank/DDBJ databases">
        <title>genome sequence of Deinococcus rubellus.</title>
        <authorList>
            <person name="Srinivasan S."/>
        </authorList>
    </citation>
    <scope>NUCLEOTIDE SEQUENCE</scope>
    <source>
        <strain evidence="9">Ant6</strain>
    </source>
</reference>
<evidence type="ECO:0000256" key="7">
    <source>
        <dbReference type="SAM" id="Phobius"/>
    </source>
</evidence>
<evidence type="ECO:0000259" key="8">
    <source>
        <dbReference type="PROSITE" id="PS51007"/>
    </source>
</evidence>
<evidence type="ECO:0000256" key="3">
    <source>
        <dbReference type="ARBA" id="ARBA00022723"/>
    </source>
</evidence>
<keyword evidence="7" id="KW-0472">Membrane</keyword>
<feature type="domain" description="Cytochrome c" evidence="8">
    <location>
        <begin position="49"/>
        <end position="133"/>
    </location>
</feature>
<dbReference type="EMBL" id="CP104213">
    <property type="protein sequence ID" value="UWX64585.1"/>
    <property type="molecule type" value="Genomic_DNA"/>
</dbReference>
<dbReference type="PRINTS" id="PR00605">
    <property type="entry name" value="CYTCHROMECIC"/>
</dbReference>
<sequence length="295" mass="31434">MERNDAVMPSVAIVLAAIMWITLLFLFNQETAPEPVKIDPALSAAAAKDWPVLGKAIFTQGNAAEGAGACAGCHGLNGQGGVGPKLAGQEVILQDPVLVHTRVVNGKGVMPAYQGKLSDKEIYAVTNYVLNSWGNKATPPLVTPAVVAAAASTISPDVLKNRSRFVPEEIKLPEITLVTFMLLCLTYGIIGLYSVWAEGQELKPGIHKTRSSPLSMLAMMATLIGVMVFGVLFARQILVDLAGWSADPIVKPDVTAEGFYSAMVVLLLGVAAGLYKKYFMDSEVLIEDSSGEFPW</sequence>
<dbReference type="Gene3D" id="1.10.760.10">
    <property type="entry name" value="Cytochrome c-like domain"/>
    <property type="match status" value="1"/>
</dbReference>
<gene>
    <name evidence="9" type="ORF">N0D28_02670</name>
</gene>
<keyword evidence="2 6" id="KW-0349">Heme</keyword>
<evidence type="ECO:0000256" key="6">
    <source>
        <dbReference type="PROSITE-ProRule" id="PRU00433"/>
    </source>
</evidence>
<dbReference type="InterPro" id="IPR009056">
    <property type="entry name" value="Cyt_c-like_dom"/>
</dbReference>
<dbReference type="PANTHER" id="PTHR35008:SF4">
    <property type="entry name" value="BLL4482 PROTEIN"/>
    <property type="match status" value="1"/>
</dbReference>
<keyword evidence="7" id="KW-1133">Transmembrane helix</keyword>
<dbReference type="InterPro" id="IPR036909">
    <property type="entry name" value="Cyt_c-like_dom_sf"/>
</dbReference>
<evidence type="ECO:0000256" key="1">
    <source>
        <dbReference type="ARBA" id="ARBA00022448"/>
    </source>
</evidence>
<dbReference type="SUPFAM" id="SSF46626">
    <property type="entry name" value="Cytochrome c"/>
    <property type="match status" value="1"/>
</dbReference>
<keyword evidence="3 6" id="KW-0479">Metal-binding</keyword>